<proteinExistence type="predicted"/>
<reference evidence="8 9" key="1">
    <citation type="submission" date="2022-05" db="EMBL/GenBank/DDBJ databases">
        <authorList>
            <consortium name="Genoscope - CEA"/>
            <person name="William W."/>
        </authorList>
    </citation>
    <scope>NUCLEOTIDE SEQUENCE [LARGE SCALE GENOMIC DNA]</scope>
</reference>
<protein>
    <recommendedName>
        <fullName evidence="7">G-protein coupled receptors family 1 profile domain-containing protein</fullName>
    </recommendedName>
</protein>
<evidence type="ECO:0000259" key="7">
    <source>
        <dbReference type="PROSITE" id="PS50262"/>
    </source>
</evidence>
<feature type="transmembrane region" description="Helical" evidence="6">
    <location>
        <begin position="44"/>
        <end position="63"/>
    </location>
</feature>
<keyword evidence="9" id="KW-1185">Reference proteome</keyword>
<keyword evidence="3 6" id="KW-0812">Transmembrane</keyword>
<accession>A0ABN8SVV3</accession>
<evidence type="ECO:0000256" key="3">
    <source>
        <dbReference type="ARBA" id="ARBA00022692"/>
    </source>
</evidence>
<keyword evidence="5 6" id="KW-0472">Membrane</keyword>
<keyword evidence="4 6" id="KW-1133">Transmembrane helix</keyword>
<organism evidence="8 9">
    <name type="scientific">Porites evermanni</name>
    <dbReference type="NCBI Taxonomy" id="104178"/>
    <lineage>
        <taxon>Eukaryota</taxon>
        <taxon>Metazoa</taxon>
        <taxon>Cnidaria</taxon>
        <taxon>Anthozoa</taxon>
        <taxon>Hexacorallia</taxon>
        <taxon>Scleractinia</taxon>
        <taxon>Fungiina</taxon>
        <taxon>Poritidae</taxon>
        <taxon>Porites</taxon>
    </lineage>
</organism>
<feature type="transmembrane region" description="Helical" evidence="6">
    <location>
        <begin position="69"/>
        <end position="92"/>
    </location>
</feature>
<feature type="transmembrane region" description="Helical" evidence="6">
    <location>
        <begin position="130"/>
        <end position="153"/>
    </location>
</feature>
<dbReference type="Gene3D" id="1.20.1070.10">
    <property type="entry name" value="Rhodopsin 7-helix transmembrane proteins"/>
    <property type="match status" value="1"/>
</dbReference>
<evidence type="ECO:0000256" key="4">
    <source>
        <dbReference type="ARBA" id="ARBA00022989"/>
    </source>
</evidence>
<comment type="caution">
    <text evidence="8">The sequence shown here is derived from an EMBL/GenBank/DDBJ whole genome shotgun (WGS) entry which is preliminary data.</text>
</comment>
<feature type="domain" description="G-protein coupled receptors family 1 profile" evidence="7">
    <location>
        <begin position="1"/>
        <end position="181"/>
    </location>
</feature>
<evidence type="ECO:0000256" key="5">
    <source>
        <dbReference type="ARBA" id="ARBA00023136"/>
    </source>
</evidence>
<dbReference type="Proteomes" id="UP001159427">
    <property type="component" value="Unassembled WGS sequence"/>
</dbReference>
<comment type="subcellular location">
    <subcellularLocation>
        <location evidence="1">Cell membrane</location>
        <topology evidence="1">Multi-pass membrane protein</topology>
    </subcellularLocation>
</comment>
<dbReference type="PANTHER" id="PTHR22750">
    <property type="entry name" value="G-PROTEIN COUPLED RECEPTOR"/>
    <property type="match status" value="1"/>
</dbReference>
<evidence type="ECO:0000313" key="8">
    <source>
        <dbReference type="EMBL" id="CAH3194997.1"/>
    </source>
</evidence>
<sequence>MLLFVTGWTTAGVSLLILTAISLDRLLALSLHLQYNTTVTVPRVFQTTFIFWSFCFFINVTRFSMTTKWYFIPLAVFPLSFLVITVCTLNIFKIVRRHQREINSQTLAVIRLQINTVNILKCRKSAVTVLYIYALFLIVYLPFIALTIMELLIGMTRTLATASIYAATVVFINSFVNPFVYCWRSREIRRAVKNILKRQMAQN</sequence>
<evidence type="ECO:0000256" key="2">
    <source>
        <dbReference type="ARBA" id="ARBA00022475"/>
    </source>
</evidence>
<dbReference type="PRINTS" id="PR00237">
    <property type="entry name" value="GPCRRHODOPSN"/>
</dbReference>
<dbReference type="PROSITE" id="PS50262">
    <property type="entry name" value="G_PROTEIN_RECEP_F1_2"/>
    <property type="match status" value="1"/>
</dbReference>
<feature type="transmembrane region" description="Helical" evidence="6">
    <location>
        <begin position="159"/>
        <end position="183"/>
    </location>
</feature>
<dbReference type="Pfam" id="PF00001">
    <property type="entry name" value="7tm_1"/>
    <property type="match status" value="1"/>
</dbReference>
<gene>
    <name evidence="8" type="ORF">PEVE_00029184</name>
</gene>
<dbReference type="InterPro" id="IPR000276">
    <property type="entry name" value="GPCR_Rhodpsn"/>
</dbReference>
<dbReference type="InterPro" id="IPR017452">
    <property type="entry name" value="GPCR_Rhodpsn_7TM"/>
</dbReference>
<evidence type="ECO:0000256" key="1">
    <source>
        <dbReference type="ARBA" id="ARBA00004651"/>
    </source>
</evidence>
<feature type="transmembrane region" description="Helical" evidence="6">
    <location>
        <begin position="6"/>
        <end position="23"/>
    </location>
</feature>
<dbReference type="EMBL" id="CALNXI010004064">
    <property type="protein sequence ID" value="CAH3194997.1"/>
    <property type="molecule type" value="Genomic_DNA"/>
</dbReference>
<dbReference type="SUPFAM" id="SSF81321">
    <property type="entry name" value="Family A G protein-coupled receptor-like"/>
    <property type="match status" value="1"/>
</dbReference>
<keyword evidence="2" id="KW-1003">Cell membrane</keyword>
<name>A0ABN8SVV3_9CNID</name>
<evidence type="ECO:0000313" key="9">
    <source>
        <dbReference type="Proteomes" id="UP001159427"/>
    </source>
</evidence>
<evidence type="ECO:0000256" key="6">
    <source>
        <dbReference type="SAM" id="Phobius"/>
    </source>
</evidence>